<organism evidence="5 6">
    <name type="scientific">Streptomyces sulfonofaciens</name>
    <dbReference type="NCBI Taxonomy" id="68272"/>
    <lineage>
        <taxon>Bacteria</taxon>
        <taxon>Bacillati</taxon>
        <taxon>Actinomycetota</taxon>
        <taxon>Actinomycetes</taxon>
        <taxon>Kitasatosporales</taxon>
        <taxon>Streptomycetaceae</taxon>
        <taxon>Streptomyces</taxon>
    </lineage>
</organism>
<proteinExistence type="predicted"/>
<evidence type="ECO:0000313" key="5">
    <source>
        <dbReference type="EMBL" id="GHH70554.1"/>
    </source>
</evidence>
<dbReference type="PANTHER" id="PTHR43130:SF3">
    <property type="entry name" value="HTH-TYPE TRANSCRIPTIONAL REGULATOR RV1931C"/>
    <property type="match status" value="1"/>
</dbReference>
<dbReference type="Pfam" id="PF12833">
    <property type="entry name" value="HTH_18"/>
    <property type="match status" value="1"/>
</dbReference>
<dbReference type="EMBL" id="BNCD01000001">
    <property type="protein sequence ID" value="GHH70554.1"/>
    <property type="molecule type" value="Genomic_DNA"/>
</dbReference>
<evidence type="ECO:0000256" key="3">
    <source>
        <dbReference type="SAM" id="MobiDB-lite"/>
    </source>
</evidence>
<evidence type="ECO:0000256" key="1">
    <source>
        <dbReference type="ARBA" id="ARBA00023015"/>
    </source>
</evidence>
<evidence type="ECO:0000256" key="2">
    <source>
        <dbReference type="ARBA" id="ARBA00023163"/>
    </source>
</evidence>
<dbReference type="PROSITE" id="PS01124">
    <property type="entry name" value="HTH_ARAC_FAMILY_2"/>
    <property type="match status" value="1"/>
</dbReference>
<protein>
    <submittedName>
        <fullName evidence="5">AraC family transcriptional regulator</fullName>
    </submittedName>
</protein>
<dbReference type="Proteomes" id="UP000603708">
    <property type="component" value="Unassembled WGS sequence"/>
</dbReference>
<feature type="domain" description="HTH araC/xylS-type" evidence="4">
    <location>
        <begin position="276"/>
        <end position="374"/>
    </location>
</feature>
<evidence type="ECO:0000259" key="4">
    <source>
        <dbReference type="PROSITE" id="PS01124"/>
    </source>
</evidence>
<dbReference type="Gene3D" id="1.10.10.60">
    <property type="entry name" value="Homeodomain-like"/>
    <property type="match status" value="1"/>
</dbReference>
<dbReference type="CDD" id="cd03137">
    <property type="entry name" value="GATase1_AraC_1"/>
    <property type="match status" value="1"/>
</dbReference>
<dbReference type="Gene3D" id="3.40.50.880">
    <property type="match status" value="1"/>
</dbReference>
<dbReference type="RefSeq" id="WP_229924289.1">
    <property type="nucleotide sequence ID" value="NZ_BNCD01000001.1"/>
</dbReference>
<dbReference type="InterPro" id="IPR052158">
    <property type="entry name" value="INH-QAR"/>
</dbReference>
<dbReference type="PANTHER" id="PTHR43130">
    <property type="entry name" value="ARAC-FAMILY TRANSCRIPTIONAL REGULATOR"/>
    <property type="match status" value="1"/>
</dbReference>
<keyword evidence="2" id="KW-0804">Transcription</keyword>
<reference evidence="5" key="1">
    <citation type="journal article" date="2014" name="Int. J. Syst. Evol. Microbiol.">
        <title>Complete genome sequence of Corynebacterium casei LMG S-19264T (=DSM 44701T), isolated from a smear-ripened cheese.</title>
        <authorList>
            <consortium name="US DOE Joint Genome Institute (JGI-PGF)"/>
            <person name="Walter F."/>
            <person name="Albersmeier A."/>
            <person name="Kalinowski J."/>
            <person name="Ruckert C."/>
        </authorList>
    </citation>
    <scope>NUCLEOTIDE SEQUENCE</scope>
    <source>
        <strain evidence="5">JCM 5069</strain>
    </source>
</reference>
<dbReference type="InterPro" id="IPR018060">
    <property type="entry name" value="HTH_AraC"/>
</dbReference>
<keyword evidence="6" id="KW-1185">Reference proteome</keyword>
<evidence type="ECO:0000313" key="6">
    <source>
        <dbReference type="Proteomes" id="UP000603708"/>
    </source>
</evidence>
<dbReference type="InterPro" id="IPR029062">
    <property type="entry name" value="Class_I_gatase-like"/>
</dbReference>
<accession>A0A919KS64</accession>
<gene>
    <name evidence="5" type="ORF">GCM10018793_04780</name>
</gene>
<dbReference type="GO" id="GO:0043565">
    <property type="term" value="F:sequence-specific DNA binding"/>
    <property type="evidence" value="ECO:0007669"/>
    <property type="project" value="InterPro"/>
</dbReference>
<dbReference type="InterPro" id="IPR002818">
    <property type="entry name" value="DJ-1/PfpI"/>
</dbReference>
<dbReference type="InterPro" id="IPR009057">
    <property type="entry name" value="Homeodomain-like_sf"/>
</dbReference>
<sequence>MAQDFSHGPVDGTLPDGTAPGSTLPDGTAPGSTAPDGALPGSGAPDGTLPGAARPRDTAGAPAPHRVVVIVDENSNPFELGCATEVFGLHRPELGRRLYDFRLCAPEPTTRMRDGFFALTGVAGLDAAEAADTVIVPNRPDTATPRTPDVLDAVRRAHARGARLVGFCSGAFTLAEAGLLDGRRAACHWMWADAFRDRFPRVRLEGDVLFVDDGDILTASGSAAALDLGLHLVRRDHGAEIAAAVSRRLVFAAHRDGGQRQFVERPVPTAADESLAPLLAWAQERIGEPLTVAGLAERAAVSTATLHRRFRAQLGTTPLAWLTGERVRYACRLIERGEGRLDVVARRSGLGTAANLRARLRRETGLSPSAYRRRFGPVAGEPVPV</sequence>
<dbReference type="Pfam" id="PF01965">
    <property type="entry name" value="DJ-1_PfpI"/>
    <property type="match status" value="1"/>
</dbReference>
<keyword evidence="1" id="KW-0805">Transcription regulation</keyword>
<dbReference type="SUPFAM" id="SSF52317">
    <property type="entry name" value="Class I glutamine amidotransferase-like"/>
    <property type="match status" value="1"/>
</dbReference>
<dbReference type="SMART" id="SM00342">
    <property type="entry name" value="HTH_ARAC"/>
    <property type="match status" value="1"/>
</dbReference>
<dbReference type="SUPFAM" id="SSF46689">
    <property type="entry name" value="Homeodomain-like"/>
    <property type="match status" value="1"/>
</dbReference>
<dbReference type="GO" id="GO:0003700">
    <property type="term" value="F:DNA-binding transcription factor activity"/>
    <property type="evidence" value="ECO:0007669"/>
    <property type="project" value="InterPro"/>
</dbReference>
<dbReference type="AlphaFoldDB" id="A0A919KS64"/>
<feature type="region of interest" description="Disordered" evidence="3">
    <location>
        <begin position="1"/>
        <end position="61"/>
    </location>
</feature>
<comment type="caution">
    <text evidence="5">The sequence shown here is derived from an EMBL/GenBank/DDBJ whole genome shotgun (WGS) entry which is preliminary data.</text>
</comment>
<reference evidence="5" key="2">
    <citation type="submission" date="2020-09" db="EMBL/GenBank/DDBJ databases">
        <authorList>
            <person name="Sun Q."/>
            <person name="Ohkuma M."/>
        </authorList>
    </citation>
    <scope>NUCLEOTIDE SEQUENCE</scope>
    <source>
        <strain evidence="5">JCM 5069</strain>
    </source>
</reference>
<name>A0A919KS64_9ACTN</name>